<protein>
    <submittedName>
        <fullName evidence="2">Uncharacterized protein</fullName>
    </submittedName>
</protein>
<sequence length="150" mass="16370">MKRMLICAALAALMSGTAVAGTYEWTSGWGMGVSEHLVDDGNGNELNISCPDYEEQGYVSAYATINGKQYSSNDEPGFDVIIDGASYSNPFYTGCRVCSEIYRGEFWEALRHANRLQLSAGGSTINLPTKNIGQVLKPLDSPENSCRPEW</sequence>
<evidence type="ECO:0000313" key="2">
    <source>
        <dbReference type="EMBL" id="SDU41252.1"/>
    </source>
</evidence>
<gene>
    <name evidence="2" type="ORF">SAMN05216580_2856</name>
</gene>
<dbReference type="OrthoDB" id="6458069at2"/>
<keyword evidence="1" id="KW-0732">Signal</keyword>
<reference evidence="3" key="1">
    <citation type="submission" date="2016-10" db="EMBL/GenBank/DDBJ databases">
        <authorList>
            <person name="Varghese N."/>
            <person name="Submissions S."/>
        </authorList>
    </citation>
    <scope>NUCLEOTIDE SEQUENCE [LARGE SCALE GENOMIC DNA]</scope>
    <source>
        <strain evidence="3">CCTCC 2012022</strain>
    </source>
</reference>
<feature type="signal peptide" evidence="1">
    <location>
        <begin position="1"/>
        <end position="20"/>
    </location>
</feature>
<name>A0A1H2IAT7_9GAMM</name>
<evidence type="ECO:0000256" key="1">
    <source>
        <dbReference type="SAM" id="SignalP"/>
    </source>
</evidence>
<dbReference type="EMBL" id="LT629780">
    <property type="protein sequence ID" value="SDU41252.1"/>
    <property type="molecule type" value="Genomic_DNA"/>
</dbReference>
<dbReference type="RefSeq" id="WP_090215775.1">
    <property type="nucleotide sequence ID" value="NZ_LT629780.1"/>
</dbReference>
<dbReference type="Proteomes" id="UP000243063">
    <property type="component" value="Chromosome I"/>
</dbReference>
<accession>A0A1H2IAT7</accession>
<evidence type="ECO:0000313" key="3">
    <source>
        <dbReference type="Proteomes" id="UP000243063"/>
    </source>
</evidence>
<dbReference type="AlphaFoldDB" id="A0A1H2IAT7"/>
<organism evidence="2 3">
    <name type="scientific">Geopseudomonas guangdongensis</name>
    <dbReference type="NCBI Taxonomy" id="1245526"/>
    <lineage>
        <taxon>Bacteria</taxon>
        <taxon>Pseudomonadati</taxon>
        <taxon>Pseudomonadota</taxon>
        <taxon>Gammaproteobacteria</taxon>
        <taxon>Pseudomonadales</taxon>
        <taxon>Pseudomonadaceae</taxon>
        <taxon>Geopseudomonas</taxon>
    </lineage>
</organism>
<dbReference type="STRING" id="1245526.SAMN05216580_2856"/>
<feature type="chain" id="PRO_5009276468" evidence="1">
    <location>
        <begin position="21"/>
        <end position="150"/>
    </location>
</feature>
<proteinExistence type="predicted"/>
<keyword evidence="3" id="KW-1185">Reference proteome</keyword>